<accession>A0A0R3WGP6</accession>
<dbReference type="AlphaFoldDB" id="A0A0R3WGP6"/>
<evidence type="ECO:0000313" key="3">
    <source>
        <dbReference type="Proteomes" id="UP000282613"/>
    </source>
</evidence>
<dbReference type="Proteomes" id="UP000282613">
    <property type="component" value="Unassembled WGS sequence"/>
</dbReference>
<reference evidence="2 3" key="2">
    <citation type="submission" date="2018-11" db="EMBL/GenBank/DDBJ databases">
        <authorList>
            <consortium name="Pathogen Informatics"/>
        </authorList>
    </citation>
    <scope>NUCLEOTIDE SEQUENCE [LARGE SCALE GENOMIC DNA]</scope>
</reference>
<dbReference type="EMBL" id="UYRS01020088">
    <property type="protein sequence ID" value="VDK47870.1"/>
    <property type="molecule type" value="Genomic_DNA"/>
</dbReference>
<feature type="region of interest" description="Disordered" evidence="1">
    <location>
        <begin position="1"/>
        <end position="25"/>
    </location>
</feature>
<reference evidence="4" key="1">
    <citation type="submission" date="2017-02" db="UniProtKB">
        <authorList>
            <consortium name="WormBaseParasite"/>
        </authorList>
    </citation>
    <scope>IDENTIFICATION</scope>
</reference>
<feature type="compositionally biased region" description="Polar residues" evidence="1">
    <location>
        <begin position="12"/>
        <end position="23"/>
    </location>
</feature>
<evidence type="ECO:0000313" key="2">
    <source>
        <dbReference type="EMBL" id="VDK47870.1"/>
    </source>
</evidence>
<organism evidence="4">
    <name type="scientific">Taenia asiatica</name>
    <name type="common">Asian tapeworm</name>
    <dbReference type="NCBI Taxonomy" id="60517"/>
    <lineage>
        <taxon>Eukaryota</taxon>
        <taxon>Metazoa</taxon>
        <taxon>Spiralia</taxon>
        <taxon>Lophotrochozoa</taxon>
        <taxon>Platyhelminthes</taxon>
        <taxon>Cestoda</taxon>
        <taxon>Eucestoda</taxon>
        <taxon>Cyclophyllidea</taxon>
        <taxon>Taeniidae</taxon>
        <taxon>Taenia</taxon>
    </lineage>
</organism>
<evidence type="ECO:0000313" key="4">
    <source>
        <dbReference type="WBParaSite" id="TASK_0001003901-mRNA-1"/>
    </source>
</evidence>
<protein>
    <submittedName>
        <fullName evidence="2 4">Uncharacterized protein</fullName>
    </submittedName>
</protein>
<name>A0A0R3WGP6_TAEAS</name>
<sequence length="100" mass="11709">MSAVDKLLRKQNGINDTKGQGSSIREREAAKAEWLRDRKWRCRTATQTILETYVCSIQLEINEGETRERRYRRSSYKVCTRGVRQLPQLSEHTLLGTHMN</sequence>
<dbReference type="WBParaSite" id="TASK_0001003901-mRNA-1">
    <property type="protein sequence ID" value="TASK_0001003901-mRNA-1"/>
    <property type="gene ID" value="TASK_0001003901"/>
</dbReference>
<gene>
    <name evidence="2" type="ORF">TASK_LOCUS10040</name>
</gene>
<evidence type="ECO:0000256" key="1">
    <source>
        <dbReference type="SAM" id="MobiDB-lite"/>
    </source>
</evidence>
<proteinExistence type="predicted"/>
<keyword evidence="3" id="KW-1185">Reference proteome</keyword>